<dbReference type="InterPro" id="IPR036291">
    <property type="entry name" value="NAD(P)-bd_dom_sf"/>
</dbReference>
<organism evidence="2 3">
    <name type="scientific">Catenuloplanes nepalensis</name>
    <dbReference type="NCBI Taxonomy" id="587533"/>
    <lineage>
        <taxon>Bacteria</taxon>
        <taxon>Bacillati</taxon>
        <taxon>Actinomycetota</taxon>
        <taxon>Actinomycetes</taxon>
        <taxon>Micromonosporales</taxon>
        <taxon>Micromonosporaceae</taxon>
        <taxon>Catenuloplanes</taxon>
    </lineage>
</organism>
<evidence type="ECO:0000313" key="3">
    <source>
        <dbReference type="Proteomes" id="UP001240984"/>
    </source>
</evidence>
<dbReference type="PANTHER" id="PTHR43157:SF31">
    <property type="entry name" value="PHOSPHATIDYLINOSITOL-GLYCAN BIOSYNTHESIS CLASS F PROTEIN"/>
    <property type="match status" value="1"/>
</dbReference>
<proteinExistence type="predicted"/>
<protein>
    <submittedName>
        <fullName evidence="2">NAD(P)-dependent dehydrogenase (Short-subunit alcohol dehydrogenase family)</fullName>
    </submittedName>
</protein>
<dbReference type="SUPFAM" id="SSF51735">
    <property type="entry name" value="NAD(P)-binding Rossmann-fold domains"/>
    <property type="match status" value="1"/>
</dbReference>
<dbReference type="EMBL" id="JAUSRA010000001">
    <property type="protein sequence ID" value="MDP9795430.1"/>
    <property type="molecule type" value="Genomic_DNA"/>
</dbReference>
<accession>A0ABT9MVG7</accession>
<dbReference type="Proteomes" id="UP001240984">
    <property type="component" value="Unassembled WGS sequence"/>
</dbReference>
<dbReference type="RefSeq" id="WP_306831239.1">
    <property type="nucleotide sequence ID" value="NZ_JAUSRA010000001.1"/>
</dbReference>
<keyword evidence="3" id="KW-1185">Reference proteome</keyword>
<evidence type="ECO:0000313" key="2">
    <source>
        <dbReference type="EMBL" id="MDP9795430.1"/>
    </source>
</evidence>
<comment type="caution">
    <text evidence="2">The sequence shown here is derived from an EMBL/GenBank/DDBJ whole genome shotgun (WGS) entry which is preliminary data.</text>
</comment>
<sequence>MFDRAATATTAAVSSRAHLRSAVVFEDVHYRARPYDAGEAHGQSKTANVLFAVEAAARWARDGIDVNALDSGSGGTATSVLLAASPAVKGVTGRYFEDRAEAGPHAPGVAAWALDVAAAARLWELSVRTLR</sequence>
<name>A0ABT9MVG7_9ACTN</name>
<gene>
    <name evidence="2" type="ORF">J2S43_003942</name>
</gene>
<keyword evidence="1" id="KW-0560">Oxidoreductase</keyword>
<evidence type="ECO:0000256" key="1">
    <source>
        <dbReference type="ARBA" id="ARBA00023002"/>
    </source>
</evidence>
<dbReference type="PANTHER" id="PTHR43157">
    <property type="entry name" value="PHOSPHATIDYLINOSITOL-GLYCAN BIOSYNTHESIS CLASS F PROTEIN-RELATED"/>
    <property type="match status" value="1"/>
</dbReference>
<dbReference type="Gene3D" id="3.40.50.720">
    <property type="entry name" value="NAD(P)-binding Rossmann-like Domain"/>
    <property type="match status" value="1"/>
</dbReference>
<reference evidence="2 3" key="1">
    <citation type="submission" date="2023-07" db="EMBL/GenBank/DDBJ databases">
        <title>Sequencing the genomes of 1000 actinobacteria strains.</title>
        <authorList>
            <person name="Klenk H.-P."/>
        </authorList>
    </citation>
    <scope>NUCLEOTIDE SEQUENCE [LARGE SCALE GENOMIC DNA]</scope>
    <source>
        <strain evidence="2 3">DSM 44710</strain>
    </source>
</reference>